<dbReference type="PANTHER" id="PTHR43172:SF2">
    <property type="entry name" value="ADENYLOSUCCINATE LYASE C-TERMINAL DOMAIN-CONTAINING PROTEIN"/>
    <property type="match status" value="1"/>
</dbReference>
<accession>A0A1I1HBI6</accession>
<dbReference type="SUPFAM" id="SSF48557">
    <property type="entry name" value="L-aspartase-like"/>
    <property type="match status" value="1"/>
</dbReference>
<dbReference type="Proteomes" id="UP000198832">
    <property type="component" value="Unassembled WGS sequence"/>
</dbReference>
<evidence type="ECO:0000256" key="3">
    <source>
        <dbReference type="SAM" id="MobiDB-lite"/>
    </source>
</evidence>
<dbReference type="PANTHER" id="PTHR43172">
    <property type="entry name" value="ADENYLOSUCCINATE LYASE"/>
    <property type="match status" value="1"/>
</dbReference>
<sequence>MSDLLWPGDERAGSLFSDAALLDAMVRAEQAWLDALAVAGIAPSSTSLDGVVGVDDLEELAAGAETGGNPVIGLVRLLRERTGSSWVHRGLTSQDVLDTALVLCLRDALDQVLADVERQARALAGLVRAHRGTVMAGRTLTQHAVPITFGLKASTWLLGLVDSAVALRGVRDDLPGQAGGAAGTMAATVELAQRLPDPVAAATGVLRTYVSSLGLQGGAPWHTRRTPITGAGDALVTVADTWGRLGGDVALLSRPEIGELREALGGGSSTMPGKANPVLSVLLRRHALAAPGLAATLHVAASSYVDERPDGGWHAEWDTLRTLARRSVVAASQAADLLEGLVVDAERMAARAAEADQTLRAEQRSMTASDGGGEPPYLGATDLIIDNTLERAARVWSDL</sequence>
<feature type="compositionally biased region" description="Basic and acidic residues" evidence="3">
    <location>
        <begin position="354"/>
        <end position="363"/>
    </location>
</feature>
<keyword evidence="6" id="KW-1185">Reference proteome</keyword>
<dbReference type="AlphaFoldDB" id="A0A1I1HBI6"/>
<evidence type="ECO:0000256" key="1">
    <source>
        <dbReference type="ARBA" id="ARBA00023239"/>
    </source>
</evidence>
<dbReference type="EMBL" id="FOLB01000004">
    <property type="protein sequence ID" value="SFC18863.1"/>
    <property type="molecule type" value="Genomic_DNA"/>
</dbReference>
<dbReference type="InterPro" id="IPR022761">
    <property type="entry name" value="Fumarate_lyase_N"/>
</dbReference>
<dbReference type="PRINTS" id="PR00145">
    <property type="entry name" value="ARGSUCLYASE"/>
</dbReference>
<dbReference type="Pfam" id="PF00206">
    <property type="entry name" value="Lyase_1"/>
    <property type="match status" value="1"/>
</dbReference>
<evidence type="ECO:0000313" key="5">
    <source>
        <dbReference type="EMBL" id="SFC18863.1"/>
    </source>
</evidence>
<dbReference type="PRINTS" id="PR00149">
    <property type="entry name" value="FUMRATELYASE"/>
</dbReference>
<dbReference type="InterPro" id="IPR024083">
    <property type="entry name" value="Fumarase/histidase_N"/>
</dbReference>
<name>A0A1I1HBI6_9ACTN</name>
<evidence type="ECO:0000313" key="6">
    <source>
        <dbReference type="Proteomes" id="UP000198832"/>
    </source>
</evidence>
<keyword evidence="1" id="KW-0456">Lyase</keyword>
<dbReference type="InterPro" id="IPR000362">
    <property type="entry name" value="Fumarate_lyase_fam"/>
</dbReference>
<organism evidence="5 6">
    <name type="scientific">Nocardioides terrae</name>
    <dbReference type="NCBI Taxonomy" id="574651"/>
    <lineage>
        <taxon>Bacteria</taxon>
        <taxon>Bacillati</taxon>
        <taxon>Actinomycetota</taxon>
        <taxon>Actinomycetes</taxon>
        <taxon>Propionibacteriales</taxon>
        <taxon>Nocardioidaceae</taxon>
        <taxon>Nocardioides</taxon>
    </lineage>
</organism>
<feature type="region of interest" description="Disordered" evidence="3">
    <location>
        <begin position="354"/>
        <end position="375"/>
    </location>
</feature>
<feature type="domain" description="Fumarate lyase N-terminal" evidence="4">
    <location>
        <begin position="71"/>
        <end position="288"/>
    </location>
</feature>
<dbReference type="GO" id="GO:0016829">
    <property type="term" value="F:lyase activity"/>
    <property type="evidence" value="ECO:0007669"/>
    <property type="project" value="UniProtKB-KW"/>
</dbReference>
<evidence type="ECO:0000259" key="4">
    <source>
        <dbReference type="Pfam" id="PF00206"/>
    </source>
</evidence>
<dbReference type="PROSITE" id="PS00163">
    <property type="entry name" value="FUMARATE_LYASES"/>
    <property type="match status" value="1"/>
</dbReference>
<evidence type="ECO:0000256" key="2">
    <source>
        <dbReference type="ARBA" id="ARBA00034772"/>
    </source>
</evidence>
<dbReference type="GO" id="GO:0016853">
    <property type="term" value="F:isomerase activity"/>
    <property type="evidence" value="ECO:0007669"/>
    <property type="project" value="UniProtKB-KW"/>
</dbReference>
<reference evidence="5 6" key="1">
    <citation type="submission" date="2016-10" db="EMBL/GenBank/DDBJ databases">
        <authorList>
            <person name="de Groot N.N."/>
        </authorList>
    </citation>
    <scope>NUCLEOTIDE SEQUENCE [LARGE SCALE GENOMIC DNA]</scope>
    <source>
        <strain evidence="5 6">CGMCC 1.7056</strain>
    </source>
</reference>
<dbReference type="STRING" id="574651.SAMN04487968_104187"/>
<gene>
    <name evidence="5" type="ORF">SAMN04487968_104187</name>
</gene>
<dbReference type="Gene3D" id="1.10.275.10">
    <property type="entry name" value="Fumarase/aspartase (N-terminal domain)"/>
    <property type="match status" value="1"/>
</dbReference>
<dbReference type="Gene3D" id="1.20.200.10">
    <property type="entry name" value="Fumarase/aspartase (Central domain)"/>
    <property type="match status" value="1"/>
</dbReference>
<comment type="similarity">
    <text evidence="2">Belongs to the class-II fumarase/aspartase family.</text>
</comment>
<keyword evidence="5" id="KW-0413">Isomerase</keyword>
<dbReference type="OrthoDB" id="9768878at2"/>
<protein>
    <submittedName>
        <fullName evidence="5">3-carboxy-cis,cis-muconate cycloisomerase</fullName>
    </submittedName>
</protein>
<dbReference type="InterPro" id="IPR020557">
    <property type="entry name" value="Fumarate_lyase_CS"/>
</dbReference>
<dbReference type="RefSeq" id="WP_091121958.1">
    <property type="nucleotide sequence ID" value="NZ_FOLB01000004.1"/>
</dbReference>
<dbReference type="InterPro" id="IPR008948">
    <property type="entry name" value="L-Aspartase-like"/>
</dbReference>
<proteinExistence type="inferred from homology"/>